<dbReference type="SUPFAM" id="SSF46565">
    <property type="entry name" value="Chaperone J-domain"/>
    <property type="match status" value="1"/>
</dbReference>
<proteinExistence type="predicted"/>
<feature type="domain" description="J" evidence="3">
    <location>
        <begin position="150"/>
        <end position="207"/>
    </location>
</feature>
<keyword evidence="1" id="KW-0143">Chaperone</keyword>
<dbReference type="InterPro" id="IPR036869">
    <property type="entry name" value="J_dom_sf"/>
</dbReference>
<evidence type="ECO:0000256" key="2">
    <source>
        <dbReference type="SAM" id="MobiDB-lite"/>
    </source>
</evidence>
<feature type="compositionally biased region" description="Polar residues" evidence="2">
    <location>
        <begin position="8"/>
        <end position="20"/>
    </location>
</feature>
<dbReference type="PANTHER" id="PTHR44145:SF3">
    <property type="entry name" value="DNAJ HOMOLOG SUBFAMILY A MEMBER 3, MITOCHONDRIAL"/>
    <property type="match status" value="1"/>
</dbReference>
<dbReference type="RefSeq" id="WP_176525149.1">
    <property type="nucleotide sequence ID" value="NZ_OCNJ01000005.1"/>
</dbReference>
<dbReference type="Pfam" id="PF00226">
    <property type="entry name" value="DnaJ"/>
    <property type="match status" value="1"/>
</dbReference>
<accession>A0A286GKV8</accession>
<evidence type="ECO:0000259" key="3">
    <source>
        <dbReference type="PROSITE" id="PS50076"/>
    </source>
</evidence>
<dbReference type="SMART" id="SM00271">
    <property type="entry name" value="DnaJ"/>
    <property type="match status" value="1"/>
</dbReference>
<dbReference type="EMBL" id="OCNJ01000005">
    <property type="protein sequence ID" value="SOD96173.1"/>
    <property type="molecule type" value="Genomic_DNA"/>
</dbReference>
<dbReference type="InterPro" id="IPR051938">
    <property type="entry name" value="Apopto_cytoskel_mod"/>
</dbReference>
<dbReference type="Proteomes" id="UP000219621">
    <property type="component" value="Unassembled WGS sequence"/>
</dbReference>
<evidence type="ECO:0000313" key="4">
    <source>
        <dbReference type="EMBL" id="SOD96173.1"/>
    </source>
</evidence>
<dbReference type="PRINTS" id="PR00625">
    <property type="entry name" value="JDOMAIN"/>
</dbReference>
<keyword evidence="5" id="KW-1185">Reference proteome</keyword>
<dbReference type="Gene3D" id="1.10.287.110">
    <property type="entry name" value="DnaJ domain"/>
    <property type="match status" value="1"/>
</dbReference>
<dbReference type="PANTHER" id="PTHR44145">
    <property type="entry name" value="DNAJ HOMOLOG SUBFAMILY A MEMBER 3, MITOCHONDRIAL"/>
    <property type="match status" value="1"/>
</dbReference>
<sequence length="208" mass="24423">MNGRRHSSSPFGRGQQQQPGVTAHTCAWPGCHEPAEHKAPRDRTLRDYDWYCLEHVRQFNRNWNYYAQMNEDEVEASVRADTTWQRPSWKLGHIHRNLENSTAAYRAFRAGRVRDTFRFFDEETDAHAREQRYNREYANGRPQRGSDPDKALRVMDLEWPLTKEALKARYKELVKRYHPDLNPGDKAAEDKFKAVNQAYRTLLGSVSA</sequence>
<organism evidence="4 5">
    <name type="scientific">Caenispirillum bisanense</name>
    <dbReference type="NCBI Taxonomy" id="414052"/>
    <lineage>
        <taxon>Bacteria</taxon>
        <taxon>Pseudomonadati</taxon>
        <taxon>Pseudomonadota</taxon>
        <taxon>Alphaproteobacteria</taxon>
        <taxon>Rhodospirillales</taxon>
        <taxon>Novispirillaceae</taxon>
        <taxon>Caenispirillum</taxon>
    </lineage>
</organism>
<name>A0A286GKV8_9PROT</name>
<dbReference type="InterPro" id="IPR001623">
    <property type="entry name" value="DnaJ_domain"/>
</dbReference>
<evidence type="ECO:0000256" key="1">
    <source>
        <dbReference type="ARBA" id="ARBA00023186"/>
    </source>
</evidence>
<dbReference type="CDD" id="cd06257">
    <property type="entry name" value="DnaJ"/>
    <property type="match status" value="1"/>
</dbReference>
<gene>
    <name evidence="4" type="ORF">SAMN05421508_105191</name>
</gene>
<dbReference type="PROSITE" id="PS50076">
    <property type="entry name" value="DNAJ_2"/>
    <property type="match status" value="1"/>
</dbReference>
<protein>
    <submittedName>
        <fullName evidence="4">DnaJ domain-containing protein</fullName>
    </submittedName>
</protein>
<evidence type="ECO:0000313" key="5">
    <source>
        <dbReference type="Proteomes" id="UP000219621"/>
    </source>
</evidence>
<feature type="region of interest" description="Disordered" evidence="2">
    <location>
        <begin position="1"/>
        <end position="24"/>
    </location>
</feature>
<dbReference type="AlphaFoldDB" id="A0A286GKV8"/>
<reference evidence="5" key="1">
    <citation type="submission" date="2017-09" db="EMBL/GenBank/DDBJ databases">
        <authorList>
            <person name="Varghese N."/>
            <person name="Submissions S."/>
        </authorList>
    </citation>
    <scope>NUCLEOTIDE SEQUENCE [LARGE SCALE GENOMIC DNA]</scope>
    <source>
        <strain evidence="5">USBA 140</strain>
    </source>
</reference>